<dbReference type="Pfam" id="PF11903">
    <property type="entry name" value="ParD_like"/>
    <property type="match status" value="1"/>
</dbReference>
<evidence type="ECO:0000313" key="2">
    <source>
        <dbReference type="Proteomes" id="UP000074119"/>
    </source>
</evidence>
<protein>
    <recommendedName>
        <fullName evidence="3">ParD-like antitoxin of type II toxin-antitoxin system</fullName>
    </recommendedName>
</protein>
<reference evidence="1 2" key="1">
    <citation type="submission" date="2015-12" db="EMBL/GenBank/DDBJ databases">
        <authorList>
            <person name="Shamseldin A."/>
            <person name="Moawad H."/>
            <person name="Abd El-Rahim W.M."/>
            <person name="Sadowsky M.J."/>
        </authorList>
    </citation>
    <scope>NUCLEOTIDE SEQUENCE [LARGE SCALE GENOMIC DNA]</scope>
    <source>
        <strain evidence="1 2">SM2</strain>
    </source>
</reference>
<dbReference type="Proteomes" id="UP000074119">
    <property type="component" value="Chromosome"/>
</dbReference>
<proteinExistence type="predicted"/>
<dbReference type="KEGG" id="zal:AZF00_01790"/>
<organism evidence="1 2">
    <name type="scientific">Zhongshania aliphaticivorans</name>
    <dbReference type="NCBI Taxonomy" id="1470434"/>
    <lineage>
        <taxon>Bacteria</taxon>
        <taxon>Pseudomonadati</taxon>
        <taxon>Pseudomonadota</taxon>
        <taxon>Gammaproteobacteria</taxon>
        <taxon>Cellvibrionales</taxon>
        <taxon>Spongiibacteraceae</taxon>
        <taxon>Zhongshania</taxon>
    </lineage>
</organism>
<dbReference type="EMBL" id="CP014544">
    <property type="protein sequence ID" value="AMO70245.1"/>
    <property type="molecule type" value="Genomic_DNA"/>
</dbReference>
<gene>
    <name evidence="1" type="ORF">AZF00_01790</name>
</gene>
<evidence type="ECO:0000313" key="1">
    <source>
        <dbReference type="EMBL" id="AMO70245.1"/>
    </source>
</evidence>
<dbReference type="RefSeq" id="WP_008251238.1">
    <property type="nucleotide sequence ID" value="NZ_CP014544.1"/>
</dbReference>
<name>A0A127MAP1_9GAMM</name>
<evidence type="ECO:0008006" key="3">
    <source>
        <dbReference type="Google" id="ProtNLM"/>
    </source>
</evidence>
<dbReference type="AlphaFoldDB" id="A0A127MAP1"/>
<sequence length="68" mass="7612">MGIVKISDDLHEEIRKASTVMVRSINAQAEFWIKIGMLAETNPSMSFTQIMSEEMKRAEVELRVVAGG</sequence>
<dbReference type="InterPro" id="IPR021831">
    <property type="entry name" value="ParD-like"/>
</dbReference>
<accession>A0A127MAP1</accession>